<dbReference type="InterPro" id="IPR003593">
    <property type="entry name" value="AAA+_ATPase"/>
</dbReference>
<dbReference type="CDD" id="cd00009">
    <property type="entry name" value="AAA"/>
    <property type="match status" value="1"/>
</dbReference>
<evidence type="ECO:0000313" key="6">
    <source>
        <dbReference type="EMBL" id="HIR55298.1"/>
    </source>
</evidence>
<evidence type="ECO:0000256" key="3">
    <source>
        <dbReference type="ARBA" id="ARBA00022840"/>
    </source>
</evidence>
<reference evidence="6" key="1">
    <citation type="submission" date="2020-10" db="EMBL/GenBank/DDBJ databases">
        <authorList>
            <person name="Gilroy R."/>
        </authorList>
    </citation>
    <scope>NUCLEOTIDE SEQUENCE</scope>
    <source>
        <strain evidence="6">ChiGjej3B3-7149</strain>
    </source>
</reference>
<comment type="caution">
    <text evidence="6">The sequence shown here is derived from an EMBL/GenBank/DDBJ whole genome shotgun (WGS) entry which is preliminary data.</text>
</comment>
<dbReference type="SUPFAM" id="SSF52540">
    <property type="entry name" value="P-loop containing nucleoside triphosphate hydrolases"/>
    <property type="match status" value="1"/>
</dbReference>
<dbReference type="AlphaFoldDB" id="A0A9D1IZM3"/>
<sequence>MVTNILLHLAAVDDDVSYAEAEFITDCADRLSAVCDSAGVKPSKPALNAKDFVTSGEPSFIEKHPVSEGGQPSGEAAKAAPKAETEEKAAEKPDFDKLMAELDSLIGLESVKREVRSLVNLIKVRKLREAAGLPSAPMSLHMVFTGNPGTGKTTVARLLAGLYAAVGALRQGQLVEVDRSGLVAGYVGQTALRTSEVIKKAIGGVLFIDEAYSLASGGENDFGREAIETLLKAMEDHRDELVVIVAGYDGPMENFIHSNPGLESRFNKYIRFPDYNGPELMAMFRLQCEKNGYSLPPETEKAAGELFERLYEERDENFGNGRTVRNLFEDAVSRQADRIAALESPGREELMALLPEDLRDNNEEDNIT</sequence>
<dbReference type="InterPro" id="IPR050773">
    <property type="entry name" value="CbxX/CfxQ_RuBisCO_ESX"/>
</dbReference>
<organism evidence="6 7">
    <name type="scientific">Candidatus Scatomorpha intestinigallinarum</name>
    <dbReference type="NCBI Taxonomy" id="2840923"/>
    <lineage>
        <taxon>Bacteria</taxon>
        <taxon>Bacillati</taxon>
        <taxon>Bacillota</taxon>
        <taxon>Clostridia</taxon>
        <taxon>Eubacteriales</taxon>
        <taxon>Candidatus Scatomorpha</taxon>
    </lineage>
</organism>
<dbReference type="GO" id="GO:0016887">
    <property type="term" value="F:ATP hydrolysis activity"/>
    <property type="evidence" value="ECO:0007669"/>
    <property type="project" value="InterPro"/>
</dbReference>
<evidence type="ECO:0000256" key="2">
    <source>
        <dbReference type="ARBA" id="ARBA00022741"/>
    </source>
</evidence>
<name>A0A9D1IZM3_9FIRM</name>
<evidence type="ECO:0000256" key="4">
    <source>
        <dbReference type="SAM" id="MobiDB-lite"/>
    </source>
</evidence>
<keyword evidence="3" id="KW-0067">ATP-binding</keyword>
<dbReference type="Gene3D" id="3.40.50.300">
    <property type="entry name" value="P-loop containing nucleotide triphosphate hydrolases"/>
    <property type="match status" value="1"/>
</dbReference>
<dbReference type="PANTHER" id="PTHR43392">
    <property type="entry name" value="AAA-TYPE ATPASE FAMILY PROTEIN / ANKYRIN REPEAT FAMILY PROTEIN"/>
    <property type="match status" value="1"/>
</dbReference>
<dbReference type="InterPro" id="IPR027417">
    <property type="entry name" value="P-loop_NTPase"/>
</dbReference>
<dbReference type="FunFam" id="3.40.50.300:FF:000216">
    <property type="entry name" value="Type VII secretion ATPase EccA"/>
    <property type="match status" value="1"/>
</dbReference>
<protein>
    <submittedName>
        <fullName evidence="6">AAA family ATPase</fullName>
    </submittedName>
</protein>
<dbReference type="SMART" id="SM00382">
    <property type="entry name" value="AAA"/>
    <property type="match status" value="1"/>
</dbReference>
<feature type="domain" description="AAA+ ATPase" evidence="5">
    <location>
        <begin position="138"/>
        <end position="276"/>
    </location>
</feature>
<comment type="similarity">
    <text evidence="1">Belongs to the CbxX/CfxQ family.</text>
</comment>
<dbReference type="GO" id="GO:0005524">
    <property type="term" value="F:ATP binding"/>
    <property type="evidence" value="ECO:0007669"/>
    <property type="project" value="UniProtKB-KW"/>
</dbReference>
<dbReference type="Pfam" id="PF17866">
    <property type="entry name" value="AAA_lid_6"/>
    <property type="match status" value="1"/>
</dbReference>
<keyword evidence="2" id="KW-0547">Nucleotide-binding</keyword>
<dbReference type="PRINTS" id="PR00819">
    <property type="entry name" value="CBXCFQXSUPER"/>
</dbReference>
<evidence type="ECO:0000313" key="7">
    <source>
        <dbReference type="Proteomes" id="UP000824238"/>
    </source>
</evidence>
<dbReference type="InterPro" id="IPR003959">
    <property type="entry name" value="ATPase_AAA_core"/>
</dbReference>
<dbReference type="EMBL" id="DVHH01000164">
    <property type="protein sequence ID" value="HIR55298.1"/>
    <property type="molecule type" value="Genomic_DNA"/>
</dbReference>
<dbReference type="PANTHER" id="PTHR43392:SF2">
    <property type="entry name" value="AAA-TYPE ATPASE FAMILY PROTEIN _ ANKYRIN REPEAT FAMILY PROTEIN"/>
    <property type="match status" value="1"/>
</dbReference>
<feature type="region of interest" description="Disordered" evidence="4">
    <location>
        <begin position="59"/>
        <end position="92"/>
    </location>
</feature>
<dbReference type="Pfam" id="PF00004">
    <property type="entry name" value="AAA"/>
    <property type="match status" value="1"/>
</dbReference>
<feature type="compositionally biased region" description="Basic and acidic residues" evidence="4">
    <location>
        <begin position="81"/>
        <end position="92"/>
    </location>
</feature>
<dbReference type="InterPro" id="IPR041627">
    <property type="entry name" value="AAA_lid_6"/>
</dbReference>
<accession>A0A9D1IZM3</accession>
<dbReference type="Proteomes" id="UP000824238">
    <property type="component" value="Unassembled WGS sequence"/>
</dbReference>
<reference evidence="6" key="2">
    <citation type="journal article" date="2021" name="PeerJ">
        <title>Extensive microbial diversity within the chicken gut microbiome revealed by metagenomics and culture.</title>
        <authorList>
            <person name="Gilroy R."/>
            <person name="Ravi A."/>
            <person name="Getino M."/>
            <person name="Pursley I."/>
            <person name="Horton D.L."/>
            <person name="Alikhan N.F."/>
            <person name="Baker D."/>
            <person name="Gharbi K."/>
            <person name="Hall N."/>
            <person name="Watson M."/>
            <person name="Adriaenssens E.M."/>
            <person name="Foster-Nyarko E."/>
            <person name="Jarju S."/>
            <person name="Secka A."/>
            <person name="Antonio M."/>
            <person name="Oren A."/>
            <person name="Chaudhuri R.R."/>
            <person name="La Ragione R."/>
            <person name="Hildebrand F."/>
            <person name="Pallen M.J."/>
        </authorList>
    </citation>
    <scope>NUCLEOTIDE SEQUENCE</scope>
    <source>
        <strain evidence="6">ChiGjej3B3-7149</strain>
    </source>
</reference>
<proteinExistence type="inferred from homology"/>
<evidence type="ECO:0000256" key="1">
    <source>
        <dbReference type="ARBA" id="ARBA00010378"/>
    </source>
</evidence>
<dbReference type="InterPro" id="IPR000641">
    <property type="entry name" value="CbxX/CfxQ"/>
</dbReference>
<gene>
    <name evidence="6" type="ORF">IAD36_06890</name>
</gene>
<dbReference type="Gene3D" id="1.10.8.60">
    <property type="match status" value="1"/>
</dbReference>
<evidence type="ECO:0000259" key="5">
    <source>
        <dbReference type="SMART" id="SM00382"/>
    </source>
</evidence>